<dbReference type="EMBL" id="JACGWJ010000002">
    <property type="protein sequence ID" value="KAL0435008.1"/>
    <property type="molecule type" value="Genomic_DNA"/>
</dbReference>
<gene>
    <name evidence="1" type="ORF">Sradi_0208700</name>
</gene>
<comment type="caution">
    <text evidence="1">The sequence shown here is derived from an EMBL/GenBank/DDBJ whole genome shotgun (WGS) entry which is preliminary data.</text>
</comment>
<reference evidence="1" key="1">
    <citation type="submission" date="2020-06" db="EMBL/GenBank/DDBJ databases">
        <authorList>
            <person name="Li T."/>
            <person name="Hu X."/>
            <person name="Zhang T."/>
            <person name="Song X."/>
            <person name="Zhang H."/>
            <person name="Dai N."/>
            <person name="Sheng W."/>
            <person name="Hou X."/>
            <person name="Wei L."/>
        </authorList>
    </citation>
    <scope>NUCLEOTIDE SEQUENCE</scope>
    <source>
        <strain evidence="1">G02</strain>
        <tissue evidence="1">Leaf</tissue>
    </source>
</reference>
<reference evidence="1" key="2">
    <citation type="journal article" date="2024" name="Plant">
        <title>Genomic evolution and insights into agronomic trait innovations of Sesamum species.</title>
        <authorList>
            <person name="Miao H."/>
            <person name="Wang L."/>
            <person name="Qu L."/>
            <person name="Liu H."/>
            <person name="Sun Y."/>
            <person name="Le M."/>
            <person name="Wang Q."/>
            <person name="Wei S."/>
            <person name="Zheng Y."/>
            <person name="Lin W."/>
            <person name="Duan Y."/>
            <person name="Cao H."/>
            <person name="Xiong S."/>
            <person name="Wang X."/>
            <person name="Wei L."/>
            <person name="Li C."/>
            <person name="Ma Q."/>
            <person name="Ju M."/>
            <person name="Zhao R."/>
            <person name="Li G."/>
            <person name="Mu C."/>
            <person name="Tian Q."/>
            <person name="Mei H."/>
            <person name="Zhang T."/>
            <person name="Gao T."/>
            <person name="Zhang H."/>
        </authorList>
    </citation>
    <scope>NUCLEOTIDE SEQUENCE</scope>
    <source>
        <strain evidence="1">G02</strain>
    </source>
</reference>
<name>A0AAW2W0V4_SESRA</name>
<dbReference type="AlphaFoldDB" id="A0AAW2W0V4"/>
<protein>
    <submittedName>
        <fullName evidence="1">Uncharacterized protein</fullName>
    </submittedName>
</protein>
<accession>A0AAW2W0V4</accession>
<sequence length="140" mass="16685">MVFKSKAHLIASVQDFSMRFARREYRVVESKPKLCNWMLRGIFKAKMRLFKITKYVGPHTCLMNEISIDHRNLGKSMIATHLLCMVRQDPAYGIKYVQQNVKDNFDFDISYHKKWNPGTIVEWLYLDTDRPDLKMLNYVF</sequence>
<evidence type="ECO:0000313" key="1">
    <source>
        <dbReference type="EMBL" id="KAL0435008.1"/>
    </source>
</evidence>
<organism evidence="1">
    <name type="scientific">Sesamum radiatum</name>
    <name type="common">Black benniseed</name>
    <dbReference type="NCBI Taxonomy" id="300843"/>
    <lineage>
        <taxon>Eukaryota</taxon>
        <taxon>Viridiplantae</taxon>
        <taxon>Streptophyta</taxon>
        <taxon>Embryophyta</taxon>
        <taxon>Tracheophyta</taxon>
        <taxon>Spermatophyta</taxon>
        <taxon>Magnoliopsida</taxon>
        <taxon>eudicotyledons</taxon>
        <taxon>Gunneridae</taxon>
        <taxon>Pentapetalae</taxon>
        <taxon>asterids</taxon>
        <taxon>lamiids</taxon>
        <taxon>Lamiales</taxon>
        <taxon>Pedaliaceae</taxon>
        <taxon>Sesamum</taxon>
    </lineage>
</organism>
<proteinExistence type="predicted"/>